<comment type="caution">
    <text evidence="1">The sequence shown here is derived from an EMBL/GenBank/DDBJ whole genome shotgun (WGS) entry which is preliminary data.</text>
</comment>
<gene>
    <name evidence="1" type="ORF">CAP51_14285</name>
</gene>
<proteinExistence type="predicted"/>
<dbReference type="EMBL" id="NEXX01000006">
    <property type="protein sequence ID" value="OUY05885.1"/>
    <property type="molecule type" value="Genomic_DNA"/>
</dbReference>
<name>A0A1Z9YUK6_9GAMM</name>
<protein>
    <submittedName>
        <fullName evidence="1">Uncharacterized protein</fullName>
    </submittedName>
</protein>
<evidence type="ECO:0000313" key="2">
    <source>
        <dbReference type="Proteomes" id="UP000196536"/>
    </source>
</evidence>
<dbReference type="Proteomes" id="UP000196536">
    <property type="component" value="Unassembled WGS sequence"/>
</dbReference>
<dbReference type="RefSeq" id="WP_087621441.1">
    <property type="nucleotide sequence ID" value="NZ_NEXX01000006.1"/>
</dbReference>
<dbReference type="AlphaFoldDB" id="A0A1Z9YUK6"/>
<evidence type="ECO:0000313" key="1">
    <source>
        <dbReference type="EMBL" id="OUY05885.1"/>
    </source>
</evidence>
<reference evidence="1 2" key="1">
    <citation type="submission" date="2017-05" db="EMBL/GenBank/DDBJ databases">
        <title>Acinetobacter populi ANC 5415 (= PBJ7), whole genome shotgun sequencing project.</title>
        <authorList>
            <person name="Nemec A."/>
            <person name="Radolfova-Krizova L."/>
        </authorList>
    </citation>
    <scope>NUCLEOTIDE SEQUENCE [LARGE SCALE GENOMIC DNA]</scope>
    <source>
        <strain evidence="1 2">PBJ7</strain>
    </source>
</reference>
<keyword evidence="2" id="KW-1185">Reference proteome</keyword>
<organism evidence="1 2">
    <name type="scientific">Acinetobacter populi</name>
    <dbReference type="NCBI Taxonomy" id="1582270"/>
    <lineage>
        <taxon>Bacteria</taxon>
        <taxon>Pseudomonadati</taxon>
        <taxon>Pseudomonadota</taxon>
        <taxon>Gammaproteobacteria</taxon>
        <taxon>Moraxellales</taxon>
        <taxon>Moraxellaceae</taxon>
        <taxon>Acinetobacter</taxon>
    </lineage>
</organism>
<dbReference type="OrthoDB" id="6647425at2"/>
<accession>A0A1Z9YUK6</accession>
<sequence length="287" mass="32108">MLSFNQDIAVKQGVIDNLKQLAGQTDKWKRQSVSWNGQEGSLIGHILQSEDLQDWENLGLPKWLAITLDYFLITSPSLEEGIKTGIGLVEAIPVGQNLQTLGSTYLVELLSHKEYGLQQLSSNTELLKALDLLVAVHQKSVQGETVAASEWRALRKQLVAITNQFTDGQIEQRMGACLEAAAWDPINSRTVVSDSVRTWNNAQSHVVISQHWSAQDDIDIKALLDKIYAAAKAEQETKEAIDVFSLLEVQYPEDATRLKNHMKLQREQPAGFWRLSAQHLQTLLSKV</sequence>